<dbReference type="AlphaFoldDB" id="X0HAF7"/>
<organism evidence="3">
    <name type="scientific">Fusarium oxysporum f. sp. conglutinans race 2 54008</name>
    <dbReference type="NCBI Taxonomy" id="1089457"/>
    <lineage>
        <taxon>Eukaryota</taxon>
        <taxon>Fungi</taxon>
        <taxon>Dikarya</taxon>
        <taxon>Ascomycota</taxon>
        <taxon>Pezizomycotina</taxon>
        <taxon>Sordariomycetes</taxon>
        <taxon>Hypocreomycetidae</taxon>
        <taxon>Hypocreales</taxon>
        <taxon>Nectriaceae</taxon>
        <taxon>Fusarium</taxon>
        <taxon>Fusarium oxysporum species complex</taxon>
    </lineage>
</organism>
<dbReference type="SUPFAM" id="SSF56037">
    <property type="entry name" value="PheT/TilS domain"/>
    <property type="match status" value="1"/>
</dbReference>
<sequence length="693" mass="77094">MAGKKFPNAKESWEFSATSHTKANATRNTIVLANRGQRLGSGQSSAYLNPSTLGPHYGLCDPSLSNISTADRFYLSYFTNGLCPQLVAIDLPGYNPFPGLVRMGTESPLLLYTVVTAAAAHMSNVLRPGADKWFGHPQSINKYDWSPSRRALADALAAKQKALYLLRMALSDVDVVGNNMVLTAVIMLVTADMIDSGKHDSQAHVNAMGWLLSQVPPITGVGEMLKDFIISDCYIHYVFALTFMDQVPKSLFALNRAFASSAMHYAARNSFICCPAEILQIMWSTAMILKDQPTLHGIYGTTEKGLKLMLNAISFDVPSWSCNIENVPRGRQVTDINSRAHSGYTHQMACCLYILYAIPSVRRFLPEGTEQSLQAGLMCHLRSITDEDPNFKTSFWPTFVAGAQTRDANQQVWIKDRMIRQLRLFPWGFLYTAIETLQLIWRRRNVQPELNWLQILRNPESILDNARIAPEIFELRPDYRALLVQAEGIPPGPSDASSEAMLREAEEHVKTLTSTQSVIELPHIAAWREAYKAFGAKPQRTRNSLEALTLRVDKGGLPRVNRLTDIYNAISVKHQIPFGGEDLDKYNGAPFLIRATGKEEFHTTASGQPSIELAAPGEPIWCDSTGITCRRWNWRQGPRTALTDETTRVLFILDALKPLSDEELVKSAEELCSALKALSPAVKTTYRLLSGPA</sequence>
<dbReference type="PANTHER" id="PTHR39209">
    <property type="match status" value="1"/>
</dbReference>
<feature type="domain" description="B3/B4 tRNA-binding" evidence="2">
    <location>
        <begin position="525"/>
        <end position="680"/>
    </location>
</feature>
<gene>
    <name evidence="3" type="ORF">FOPG_15169</name>
</gene>
<name>X0HAF7_FUSOX</name>
<evidence type="ECO:0000259" key="2">
    <source>
        <dbReference type="SMART" id="SM00873"/>
    </source>
</evidence>
<dbReference type="InterPro" id="IPR005146">
    <property type="entry name" value="B3/B4_tRNA-bd"/>
</dbReference>
<dbReference type="GO" id="GO:0003723">
    <property type="term" value="F:RNA binding"/>
    <property type="evidence" value="ECO:0007669"/>
    <property type="project" value="InterPro"/>
</dbReference>
<dbReference type="Pfam" id="PF11951">
    <property type="entry name" value="Fungal_trans_2"/>
    <property type="match status" value="1"/>
</dbReference>
<dbReference type="Proteomes" id="UP000030676">
    <property type="component" value="Unassembled WGS sequence"/>
</dbReference>
<dbReference type="OrthoDB" id="5380854at2759"/>
<reference evidence="3" key="2">
    <citation type="submission" date="2014-03" db="EMBL/GenBank/DDBJ databases">
        <title>The Genome Annotation of Fusarium oxysporum PHW808.</title>
        <authorList>
            <consortium name="The Broad Institute Genomics Platform"/>
            <person name="Ma L.-J."/>
            <person name="Corby-Kistler H."/>
            <person name="Broz K."/>
            <person name="Gale L.R."/>
            <person name="Jonkers W."/>
            <person name="O'Donnell K."/>
            <person name="Ploetz R."/>
            <person name="Steinberg C."/>
            <person name="Schwartz D.C."/>
            <person name="VanEtten H."/>
            <person name="Zhou S."/>
            <person name="Young S.K."/>
            <person name="Zeng Q."/>
            <person name="Gargeya S."/>
            <person name="Fitzgerald M."/>
            <person name="Abouelleil A."/>
            <person name="Alvarado L."/>
            <person name="Chapman S.B."/>
            <person name="Gainer-Dewar J."/>
            <person name="Goldberg J."/>
            <person name="Griggs A."/>
            <person name="Gujja S."/>
            <person name="Hansen M."/>
            <person name="Howarth C."/>
            <person name="Imamovic A."/>
            <person name="Ireland A."/>
            <person name="Larimer J."/>
            <person name="McCowan C."/>
            <person name="Murphy C."/>
            <person name="Pearson M."/>
            <person name="Poon T.W."/>
            <person name="Priest M."/>
            <person name="Roberts A."/>
            <person name="Saif S."/>
            <person name="Shea T."/>
            <person name="Sykes S."/>
            <person name="Wortman J."/>
            <person name="Nusbaum C."/>
            <person name="Birren B."/>
        </authorList>
    </citation>
    <scope>NUCLEOTIDE SEQUENCE</scope>
    <source>
        <strain evidence="3">54008</strain>
    </source>
</reference>
<dbReference type="SMART" id="SM00873">
    <property type="entry name" value="B3_4"/>
    <property type="match status" value="1"/>
</dbReference>
<dbReference type="InterPro" id="IPR021858">
    <property type="entry name" value="Fun_TF"/>
</dbReference>
<dbReference type="EMBL" id="KK033281">
    <property type="protein sequence ID" value="EXL68805.1"/>
    <property type="molecule type" value="Genomic_DNA"/>
</dbReference>
<reference evidence="3" key="1">
    <citation type="submission" date="2011-11" db="EMBL/GenBank/DDBJ databases">
        <title>The Genome Sequence of Fusarium oxysporum PHW808.</title>
        <authorList>
            <consortium name="The Broad Institute Genome Sequencing Platform"/>
            <person name="Ma L.-J."/>
            <person name="Gale L.R."/>
            <person name="Schwartz D.C."/>
            <person name="Zhou S."/>
            <person name="Corby-Kistler H."/>
            <person name="Young S.K."/>
            <person name="Zeng Q."/>
            <person name="Gargeya S."/>
            <person name="Fitzgerald M."/>
            <person name="Haas B."/>
            <person name="Abouelleil A."/>
            <person name="Alvarado L."/>
            <person name="Arachchi H.M."/>
            <person name="Berlin A."/>
            <person name="Brown A."/>
            <person name="Chapman S.B."/>
            <person name="Chen Z."/>
            <person name="Dunbar C."/>
            <person name="Freedman E."/>
            <person name="Gearin G."/>
            <person name="Goldberg J."/>
            <person name="Griggs A."/>
            <person name="Gujja S."/>
            <person name="Heiman D."/>
            <person name="Howarth C."/>
            <person name="Larson L."/>
            <person name="Lui A."/>
            <person name="MacDonald P.J.P."/>
            <person name="Montmayeur A."/>
            <person name="Murphy C."/>
            <person name="Neiman D."/>
            <person name="Pearson M."/>
            <person name="Priest M."/>
            <person name="Roberts A."/>
            <person name="Saif S."/>
            <person name="Shea T."/>
            <person name="Shenoy N."/>
            <person name="Sisk P."/>
            <person name="Stolte C."/>
            <person name="Sykes S."/>
            <person name="Wortman J."/>
            <person name="Nusbaum C."/>
            <person name="Birren B."/>
        </authorList>
    </citation>
    <scope>NUCLEOTIDE SEQUENCE [LARGE SCALE GENOMIC DNA]</scope>
    <source>
        <strain evidence="3">54008</strain>
    </source>
</reference>
<dbReference type="HOGENOM" id="CLU_397420_0_0_1"/>
<proteinExistence type="predicted"/>
<evidence type="ECO:0000256" key="1">
    <source>
        <dbReference type="ARBA" id="ARBA00023242"/>
    </source>
</evidence>
<dbReference type="GO" id="GO:0004826">
    <property type="term" value="F:phenylalanine-tRNA ligase activity"/>
    <property type="evidence" value="ECO:0007669"/>
    <property type="project" value="InterPro"/>
</dbReference>
<dbReference type="Pfam" id="PF03483">
    <property type="entry name" value="B3_4"/>
    <property type="match status" value="1"/>
</dbReference>
<dbReference type="InterPro" id="IPR020825">
    <property type="entry name" value="Phe-tRNA_synthase-like_B3/B4"/>
</dbReference>
<accession>X0HAF7</accession>
<protein>
    <recommendedName>
        <fullName evidence="2">B3/B4 tRNA-binding domain-containing protein</fullName>
    </recommendedName>
</protein>
<dbReference type="Gene3D" id="3.50.40.10">
    <property type="entry name" value="Phenylalanyl-trna Synthetase, Chain B, domain 3"/>
    <property type="match status" value="1"/>
</dbReference>
<keyword evidence="1" id="KW-0539">Nucleus</keyword>
<dbReference type="PANTHER" id="PTHR39209:SF2">
    <property type="entry name" value="CYTOPLASMIC PROTEIN"/>
    <property type="match status" value="1"/>
</dbReference>
<evidence type="ECO:0000313" key="3">
    <source>
        <dbReference type="EMBL" id="EXL68805.1"/>
    </source>
</evidence>